<dbReference type="RefSeq" id="YP_004956850.1">
    <property type="nucleotide sequence ID" value="NC_004156.2"/>
</dbReference>
<feature type="transmembrane region" description="Helical" evidence="1">
    <location>
        <begin position="20"/>
        <end position="43"/>
    </location>
</feature>
<keyword evidence="1" id="KW-0472">Membrane</keyword>
<proteinExistence type="predicted"/>
<name>G9I0C8_HZNV2</name>
<organism evidence="2 3">
    <name type="scientific">Helicoverpa zea nudivirus 2</name>
    <name type="common">HzNV-2</name>
    <dbReference type="NCBI Taxonomy" id="1128424"/>
    <lineage>
        <taxon>Viruses</taxon>
        <taxon>Viruses incertae sedis</taxon>
        <taxon>Naldaviricetes</taxon>
        <taxon>Lefavirales</taxon>
        <taxon>Nudiviridae</taxon>
        <taxon>Betanudivirus</taxon>
        <taxon>Betanudivirus hezeae</taxon>
    </lineage>
</organism>
<dbReference type="GeneID" id="11536532"/>
<evidence type="ECO:0000313" key="2">
    <source>
        <dbReference type="EMBL" id="AEW69652.1"/>
    </source>
</evidence>
<evidence type="ECO:0000313" key="3">
    <source>
        <dbReference type="Proteomes" id="UP000029779"/>
    </source>
</evidence>
<accession>G9I0C8</accession>
<sequence length="69" mass="7799">MDHDSLYLEFINKTIGPYGVALHSYFVGIVGIMTVIVIMISCLTQRSVRCKRTIPKDRKVYVTSGNSVY</sequence>
<dbReference type="Proteomes" id="UP000029779">
    <property type="component" value="Segment"/>
</dbReference>
<dbReference type="KEGG" id="vg:11536532"/>
<dbReference type="EMBL" id="JN418988">
    <property type="protein sequence ID" value="AEW69652.1"/>
    <property type="molecule type" value="Genomic_DNA"/>
</dbReference>
<evidence type="ECO:0000256" key="1">
    <source>
        <dbReference type="SAM" id="Phobius"/>
    </source>
</evidence>
<keyword evidence="3" id="KW-1185">Reference proteome</keyword>
<keyword evidence="1" id="KW-0812">Transmembrane</keyword>
<keyword evidence="1" id="KW-1133">Transmembrane helix</keyword>
<reference evidence="2 3" key="1">
    <citation type="journal article" date="2012" name="Viruses">
        <title>Analysis of the Genome of the Sexually Transmitted Insect Virus Helicoverpa zea Nudivirus 2.</title>
        <authorList>
            <person name="Burand J.P."/>
            <person name="Kim W."/>
            <person name="Afonso C.L."/>
            <person name="Tulman E.R."/>
            <person name="Kutish G.F."/>
            <person name="Lu Z."/>
            <person name="Rock D.L."/>
        </authorList>
    </citation>
    <scope>NUCLEOTIDE SEQUENCE [LARGE SCALE GENOMIC DNA]</scope>
    <source>
        <strain evidence="2">MS1</strain>
    </source>
</reference>
<protein>
    <submittedName>
        <fullName evidence="2">Uncharacterized protein</fullName>
    </submittedName>
</protein>
<organismHost>
    <name type="scientific">Helicoverpa zea</name>
    <name type="common">Corn earworm moth</name>
    <name type="synonym">Heliothis zea</name>
    <dbReference type="NCBI Taxonomy" id="7113"/>
</organismHost>
<gene>
    <name evidence="2" type="primary">orf102</name>
    <name evidence="2" type="ORF">Hz2V102</name>
</gene>